<keyword evidence="5 13" id="KW-0547">Nucleotide-binding</keyword>
<evidence type="ECO:0000256" key="13">
    <source>
        <dbReference type="PROSITE-ProRule" id="PRU10141"/>
    </source>
</evidence>
<feature type="domain" description="Protein kinase" evidence="16">
    <location>
        <begin position="86"/>
        <end position="281"/>
    </location>
</feature>
<evidence type="ECO:0000256" key="12">
    <source>
        <dbReference type="ARBA" id="ARBA00048679"/>
    </source>
</evidence>
<comment type="caution">
    <text evidence="17">The sequence shown here is derived from an EMBL/GenBank/DDBJ whole genome shotgun (WGS) entry which is preliminary data.</text>
</comment>
<dbReference type="InterPro" id="IPR011009">
    <property type="entry name" value="Kinase-like_dom_sf"/>
</dbReference>
<comment type="similarity">
    <text evidence="10">Belongs to the protein kinase superfamily. Ser/Thr protein kinase family. GCN2 subfamily.</text>
</comment>
<dbReference type="GO" id="GO:0046872">
    <property type="term" value="F:metal ion binding"/>
    <property type="evidence" value="ECO:0007669"/>
    <property type="project" value="UniProtKB-KW"/>
</dbReference>
<evidence type="ECO:0000256" key="9">
    <source>
        <dbReference type="ARBA" id="ARBA00023306"/>
    </source>
</evidence>
<dbReference type="Gene3D" id="1.10.510.10">
    <property type="entry name" value="Transferase(Phosphotransferase) domain 1"/>
    <property type="match status" value="1"/>
</dbReference>
<comment type="catalytic activity">
    <reaction evidence="11">
        <text>L-threonyl-[protein] + ATP = O-phospho-L-threonyl-[protein] + ADP + H(+)</text>
        <dbReference type="Rhea" id="RHEA:46608"/>
        <dbReference type="Rhea" id="RHEA-COMP:11060"/>
        <dbReference type="Rhea" id="RHEA-COMP:11605"/>
        <dbReference type="ChEBI" id="CHEBI:15378"/>
        <dbReference type="ChEBI" id="CHEBI:30013"/>
        <dbReference type="ChEBI" id="CHEBI:30616"/>
        <dbReference type="ChEBI" id="CHEBI:61977"/>
        <dbReference type="ChEBI" id="CHEBI:456216"/>
        <dbReference type="EC" id="2.7.11.1"/>
    </reaction>
</comment>
<comment type="catalytic activity">
    <reaction evidence="12">
        <text>L-seryl-[protein] + ATP = O-phospho-L-seryl-[protein] + ADP + H(+)</text>
        <dbReference type="Rhea" id="RHEA:17989"/>
        <dbReference type="Rhea" id="RHEA-COMP:9863"/>
        <dbReference type="Rhea" id="RHEA-COMP:11604"/>
        <dbReference type="ChEBI" id="CHEBI:15378"/>
        <dbReference type="ChEBI" id="CHEBI:29999"/>
        <dbReference type="ChEBI" id="CHEBI:30616"/>
        <dbReference type="ChEBI" id="CHEBI:83421"/>
        <dbReference type="ChEBI" id="CHEBI:456216"/>
        <dbReference type="EC" id="2.7.11.1"/>
    </reaction>
</comment>
<evidence type="ECO:0000256" key="8">
    <source>
        <dbReference type="ARBA" id="ARBA00022842"/>
    </source>
</evidence>
<dbReference type="InterPro" id="IPR050339">
    <property type="entry name" value="CC_SR_Kinase"/>
</dbReference>
<dbReference type="FunFam" id="3.30.200.20:FF:000280">
    <property type="entry name" value="membrane-associated tyrosine- and threonine-specific cdc2-inhibitory kinase"/>
    <property type="match status" value="1"/>
</dbReference>
<accession>A0AA35S838</accession>
<dbReference type="AlphaFoldDB" id="A0AA35S838"/>
<evidence type="ECO:0000256" key="14">
    <source>
        <dbReference type="RuleBase" id="RU000304"/>
    </source>
</evidence>
<keyword evidence="4" id="KW-0479">Metal-binding</keyword>
<dbReference type="EMBL" id="CASHTH010002039">
    <property type="protein sequence ID" value="CAI8023866.1"/>
    <property type="molecule type" value="Genomic_DNA"/>
</dbReference>
<dbReference type="GO" id="GO:0005737">
    <property type="term" value="C:cytoplasm"/>
    <property type="evidence" value="ECO:0007669"/>
    <property type="project" value="TreeGrafter"/>
</dbReference>
<reference evidence="17" key="1">
    <citation type="submission" date="2023-03" db="EMBL/GenBank/DDBJ databases">
        <authorList>
            <person name="Steffen K."/>
            <person name="Cardenas P."/>
        </authorList>
    </citation>
    <scope>NUCLEOTIDE SEQUENCE</scope>
</reference>
<protein>
    <recommendedName>
        <fullName evidence="1">non-specific serine/threonine protein kinase</fullName>
        <ecNumber evidence="1">2.7.11.1</ecNumber>
    </recommendedName>
</protein>
<dbReference type="GO" id="GO:0110031">
    <property type="term" value="P:negative regulation of G2/MI transition of meiotic cell cycle"/>
    <property type="evidence" value="ECO:0007669"/>
    <property type="project" value="TreeGrafter"/>
</dbReference>
<evidence type="ECO:0000313" key="18">
    <source>
        <dbReference type="Proteomes" id="UP001174909"/>
    </source>
</evidence>
<gene>
    <name evidence="17" type="ORF">GBAR_LOCUS13925</name>
</gene>
<dbReference type="GO" id="GO:0005524">
    <property type="term" value="F:ATP binding"/>
    <property type="evidence" value="ECO:0007669"/>
    <property type="project" value="UniProtKB-UniRule"/>
</dbReference>
<dbReference type="Pfam" id="PF00069">
    <property type="entry name" value="Pkinase"/>
    <property type="match status" value="1"/>
</dbReference>
<keyword evidence="2 14" id="KW-0723">Serine/threonine-protein kinase</keyword>
<dbReference type="PROSITE" id="PS00108">
    <property type="entry name" value="PROTEIN_KINASE_ST"/>
    <property type="match status" value="1"/>
</dbReference>
<sequence length="281" mass="31861">MCTPGRPLPVFVEETFSARKRTPFRAQYTPRSPAKSCPPVSRITRSTETGHLPRGVSFKSERKTNGVLASPHYRPTAHGSYFDQCFEVIEKLGEGSFGEVFKARSRDDGRLYAVKRCWERFRGTSDRRNRLAEVERHETLPRHPNCLGFVNAWEERGLLYIQTELCQMSLAQYADLHGLVPEHRVWEILADLLQGLDHLHSHQLGHFDIKPSNVFLASDGSCKLGDFGLCVSLDQNLDNAVEGDAKYMARELMCRQFSEAADIFRSASLSLSLSLCVSYNY</sequence>
<dbReference type="GO" id="GO:0051321">
    <property type="term" value="P:meiotic cell cycle"/>
    <property type="evidence" value="ECO:0007669"/>
    <property type="project" value="TreeGrafter"/>
</dbReference>
<keyword evidence="3" id="KW-0808">Transferase</keyword>
<dbReference type="PANTHER" id="PTHR11042">
    <property type="entry name" value="EUKARYOTIC TRANSLATION INITIATION FACTOR 2-ALPHA KINASE EIF2-ALPHA KINASE -RELATED"/>
    <property type="match status" value="1"/>
</dbReference>
<keyword evidence="6 17" id="KW-0418">Kinase</keyword>
<feature type="binding site" evidence="13">
    <location>
        <position position="115"/>
    </location>
    <ligand>
        <name>ATP</name>
        <dbReference type="ChEBI" id="CHEBI:30616"/>
    </ligand>
</feature>
<dbReference type="SMART" id="SM00220">
    <property type="entry name" value="S_TKc"/>
    <property type="match status" value="1"/>
</dbReference>
<evidence type="ECO:0000256" key="6">
    <source>
        <dbReference type="ARBA" id="ARBA00022777"/>
    </source>
</evidence>
<dbReference type="EC" id="2.7.11.1" evidence="1"/>
<evidence type="ECO:0000256" key="3">
    <source>
        <dbReference type="ARBA" id="ARBA00022679"/>
    </source>
</evidence>
<organism evidence="17 18">
    <name type="scientific">Geodia barretti</name>
    <name type="common">Barrett's horny sponge</name>
    <dbReference type="NCBI Taxonomy" id="519541"/>
    <lineage>
        <taxon>Eukaryota</taxon>
        <taxon>Metazoa</taxon>
        <taxon>Porifera</taxon>
        <taxon>Demospongiae</taxon>
        <taxon>Heteroscleromorpha</taxon>
        <taxon>Tetractinellida</taxon>
        <taxon>Astrophorina</taxon>
        <taxon>Geodiidae</taxon>
        <taxon>Geodia</taxon>
    </lineage>
</organism>
<dbReference type="Proteomes" id="UP001174909">
    <property type="component" value="Unassembled WGS sequence"/>
</dbReference>
<feature type="region of interest" description="Disordered" evidence="15">
    <location>
        <begin position="25"/>
        <end position="57"/>
    </location>
</feature>
<evidence type="ECO:0000256" key="11">
    <source>
        <dbReference type="ARBA" id="ARBA00047899"/>
    </source>
</evidence>
<dbReference type="PROSITE" id="PS50011">
    <property type="entry name" value="PROTEIN_KINASE_DOM"/>
    <property type="match status" value="1"/>
</dbReference>
<feature type="non-terminal residue" evidence="17">
    <location>
        <position position="1"/>
    </location>
</feature>
<dbReference type="InterPro" id="IPR000719">
    <property type="entry name" value="Prot_kinase_dom"/>
</dbReference>
<evidence type="ECO:0000313" key="17">
    <source>
        <dbReference type="EMBL" id="CAI8023866.1"/>
    </source>
</evidence>
<dbReference type="SUPFAM" id="SSF56112">
    <property type="entry name" value="Protein kinase-like (PK-like)"/>
    <property type="match status" value="1"/>
</dbReference>
<dbReference type="Gene3D" id="3.30.200.20">
    <property type="entry name" value="Phosphorylase Kinase, domain 1"/>
    <property type="match status" value="1"/>
</dbReference>
<dbReference type="PROSITE" id="PS00107">
    <property type="entry name" value="PROTEIN_KINASE_ATP"/>
    <property type="match status" value="1"/>
</dbReference>
<dbReference type="InterPro" id="IPR017441">
    <property type="entry name" value="Protein_kinase_ATP_BS"/>
</dbReference>
<dbReference type="GO" id="GO:0005634">
    <property type="term" value="C:nucleus"/>
    <property type="evidence" value="ECO:0007669"/>
    <property type="project" value="TreeGrafter"/>
</dbReference>
<keyword evidence="18" id="KW-1185">Reference proteome</keyword>
<keyword evidence="9" id="KW-0131">Cell cycle</keyword>
<dbReference type="PANTHER" id="PTHR11042:SF183">
    <property type="entry name" value="MEMBRANE-ASSOCIATED TYROSINE- AND THREONINE-SPECIFIC CDC2-INHIBITORY KINASE"/>
    <property type="match status" value="1"/>
</dbReference>
<evidence type="ECO:0000256" key="15">
    <source>
        <dbReference type="SAM" id="MobiDB-lite"/>
    </source>
</evidence>
<evidence type="ECO:0000256" key="2">
    <source>
        <dbReference type="ARBA" id="ARBA00022527"/>
    </source>
</evidence>
<keyword evidence="8" id="KW-0460">Magnesium</keyword>
<proteinExistence type="inferred from homology"/>
<evidence type="ECO:0000256" key="10">
    <source>
        <dbReference type="ARBA" id="ARBA00037982"/>
    </source>
</evidence>
<evidence type="ECO:0000256" key="5">
    <source>
        <dbReference type="ARBA" id="ARBA00022741"/>
    </source>
</evidence>
<name>A0AA35S838_GEOBA</name>
<evidence type="ECO:0000256" key="7">
    <source>
        <dbReference type="ARBA" id="ARBA00022840"/>
    </source>
</evidence>
<evidence type="ECO:0000256" key="4">
    <source>
        <dbReference type="ARBA" id="ARBA00022723"/>
    </source>
</evidence>
<evidence type="ECO:0000259" key="16">
    <source>
        <dbReference type="PROSITE" id="PS50011"/>
    </source>
</evidence>
<keyword evidence="7 13" id="KW-0067">ATP-binding</keyword>
<evidence type="ECO:0000256" key="1">
    <source>
        <dbReference type="ARBA" id="ARBA00012513"/>
    </source>
</evidence>
<dbReference type="GO" id="GO:0004674">
    <property type="term" value="F:protein serine/threonine kinase activity"/>
    <property type="evidence" value="ECO:0007669"/>
    <property type="project" value="UniProtKB-KW"/>
</dbReference>
<dbReference type="InterPro" id="IPR008271">
    <property type="entry name" value="Ser/Thr_kinase_AS"/>
</dbReference>